<accession>A0AAW2ZFN3</accession>
<dbReference type="AlphaFoldDB" id="A0AAW2ZFN3"/>
<dbReference type="InterPro" id="IPR050410">
    <property type="entry name" value="CCR4/nocturin_mRNA_transcr"/>
</dbReference>
<name>A0AAW2ZFN3_9EUKA</name>
<dbReference type="PANTHER" id="PTHR12121:SF34">
    <property type="entry name" value="PROTEIN ANGEL"/>
    <property type="match status" value="1"/>
</dbReference>
<keyword evidence="3" id="KW-1185">Reference proteome</keyword>
<feature type="domain" description="Endonuclease/exonuclease/phosphatase" evidence="1">
    <location>
        <begin position="41"/>
        <end position="327"/>
    </location>
</feature>
<dbReference type="GO" id="GO:0000175">
    <property type="term" value="F:3'-5'-RNA exonuclease activity"/>
    <property type="evidence" value="ECO:0007669"/>
    <property type="project" value="TreeGrafter"/>
</dbReference>
<dbReference type="EMBL" id="JAOPGA020001411">
    <property type="protein sequence ID" value="KAL0488179.1"/>
    <property type="molecule type" value="Genomic_DNA"/>
</dbReference>
<organism evidence="2 3">
    <name type="scientific">Acrasis kona</name>
    <dbReference type="NCBI Taxonomy" id="1008807"/>
    <lineage>
        <taxon>Eukaryota</taxon>
        <taxon>Discoba</taxon>
        <taxon>Heterolobosea</taxon>
        <taxon>Tetramitia</taxon>
        <taxon>Eutetramitia</taxon>
        <taxon>Acrasidae</taxon>
        <taxon>Acrasis</taxon>
    </lineage>
</organism>
<sequence length="340" mass="39670">MKSLGRQVNGTKVSVMSYNLLAKMYAEHRFFPHSDPIHLDWDAFRSKKFEQTFTRYKPDILCFQEIQEDDFQQWLCPFMKNIGYSGKMFRKKRDLADDVALDGCATFYKHDKFEFINEHRLDYSEYARRMKTTFKDDTALGQFALPTHNVGLFLHLNNKDIGDFWVVNTHLNWNKNHPHLQLYQIKALMAELSRNINKMPFVICGDFNSLPTSAVYEYLHNGFIDSKSNNYGSLLDVYSGLFASSDVTMKYMESKHGIQSIKCAYDDKSTFTLPFTTRVHEKFEGVIDYIWYSSDSLTPVALLNDLTPEEIQNKELSLPNENHPSDHVPIMAEFQYKTSE</sequence>
<dbReference type="Gene3D" id="3.60.10.10">
    <property type="entry name" value="Endonuclease/exonuclease/phosphatase"/>
    <property type="match status" value="1"/>
</dbReference>
<dbReference type="Pfam" id="PF03372">
    <property type="entry name" value="Exo_endo_phos"/>
    <property type="match status" value="1"/>
</dbReference>
<dbReference type="InterPro" id="IPR036691">
    <property type="entry name" value="Endo/exonu/phosph_ase_sf"/>
</dbReference>
<reference evidence="2 3" key="1">
    <citation type="submission" date="2024-03" db="EMBL/GenBank/DDBJ databases">
        <title>The Acrasis kona genome and developmental transcriptomes reveal deep origins of eukaryotic multicellular pathways.</title>
        <authorList>
            <person name="Sheikh S."/>
            <person name="Fu C.-J."/>
            <person name="Brown M.W."/>
            <person name="Baldauf S.L."/>
        </authorList>
    </citation>
    <scope>NUCLEOTIDE SEQUENCE [LARGE SCALE GENOMIC DNA]</scope>
    <source>
        <strain evidence="2 3">ATCC MYA-3509</strain>
    </source>
</reference>
<dbReference type="SUPFAM" id="SSF56219">
    <property type="entry name" value="DNase I-like"/>
    <property type="match status" value="1"/>
</dbReference>
<evidence type="ECO:0000313" key="3">
    <source>
        <dbReference type="Proteomes" id="UP001431209"/>
    </source>
</evidence>
<protein>
    <submittedName>
        <fullName evidence="2">CCR4-NOT transcription complex subunit 6</fullName>
    </submittedName>
</protein>
<dbReference type="PANTHER" id="PTHR12121">
    <property type="entry name" value="CARBON CATABOLITE REPRESSOR PROTEIN 4"/>
    <property type="match status" value="1"/>
</dbReference>
<comment type="caution">
    <text evidence="2">The sequence shown here is derived from an EMBL/GenBank/DDBJ whole genome shotgun (WGS) entry which is preliminary data.</text>
</comment>
<evidence type="ECO:0000313" key="2">
    <source>
        <dbReference type="EMBL" id="KAL0488179.1"/>
    </source>
</evidence>
<evidence type="ECO:0000259" key="1">
    <source>
        <dbReference type="Pfam" id="PF03372"/>
    </source>
</evidence>
<proteinExistence type="predicted"/>
<dbReference type="Proteomes" id="UP001431209">
    <property type="component" value="Unassembled WGS sequence"/>
</dbReference>
<gene>
    <name evidence="2" type="ORF">AKO1_015392</name>
</gene>
<dbReference type="InterPro" id="IPR005135">
    <property type="entry name" value="Endo/exonuclease/phosphatase"/>
</dbReference>